<dbReference type="SFLD" id="SFLDS00001">
    <property type="entry name" value="Enolase"/>
    <property type="match status" value="1"/>
</dbReference>
<evidence type="ECO:0000313" key="5">
    <source>
        <dbReference type="EMBL" id="MXP63061.1"/>
    </source>
</evidence>
<dbReference type="InterPro" id="IPR013341">
    <property type="entry name" value="Mandelate_racemase_N_dom"/>
</dbReference>
<sequence>MAGTGNAASVQAVRAQAFVIPTDAPEADGTMHWTSTTLIVVEVDGGGQTGLGYTYTDASAVPLIRGMLAEAVGGQDALDVPALWREMQRRVRNIGRQGLAATAISAVDAALWDLKAKLLGLPLALLLGRARESVPVYGSGGFTTYSDTQLRDQLAGWVERDGCRWVKMKISTHPGQDPHRVAVARKAVGDRGLFVDSNGALNTKQALATAGWLARDFGVMWYEEPVSSDDLEGLQLLRQHAPATLEIAAGEYGYEIDYFRRMLNAGAVDVQQADASRCGGITGFLRAAVLCDAHHVDISGHCAPTLHLHAACAAPRFRHLEWFHDHVRIEQMLFDGAPVAREGMIRPDLSRPGLGIAFRRQDAERYAA</sequence>
<evidence type="ECO:0000256" key="1">
    <source>
        <dbReference type="ARBA" id="ARBA00001946"/>
    </source>
</evidence>
<dbReference type="PANTHER" id="PTHR13794">
    <property type="entry name" value="ENOLASE SUPERFAMILY, MANDELATE RACEMASE"/>
    <property type="match status" value="1"/>
</dbReference>
<keyword evidence="2" id="KW-0479">Metal-binding</keyword>
<evidence type="ECO:0000313" key="6">
    <source>
        <dbReference type="Proteomes" id="UP000460715"/>
    </source>
</evidence>
<dbReference type="RefSeq" id="WP_160936173.1">
    <property type="nucleotide sequence ID" value="NZ_SNVJ01000004.1"/>
</dbReference>
<dbReference type="AlphaFoldDB" id="A0A845B7B3"/>
<dbReference type="Proteomes" id="UP000460715">
    <property type="component" value="Unassembled WGS sequence"/>
</dbReference>
<dbReference type="GO" id="GO:0009063">
    <property type="term" value="P:amino acid catabolic process"/>
    <property type="evidence" value="ECO:0007669"/>
    <property type="project" value="InterPro"/>
</dbReference>
<dbReference type="Pfam" id="PF02746">
    <property type="entry name" value="MR_MLE_N"/>
    <property type="match status" value="1"/>
</dbReference>
<dbReference type="GO" id="GO:0016052">
    <property type="term" value="P:carbohydrate catabolic process"/>
    <property type="evidence" value="ECO:0007669"/>
    <property type="project" value="TreeGrafter"/>
</dbReference>
<dbReference type="InterPro" id="IPR036849">
    <property type="entry name" value="Enolase-like_C_sf"/>
</dbReference>
<dbReference type="EMBL" id="SNVJ01000004">
    <property type="protein sequence ID" value="MXP63061.1"/>
    <property type="molecule type" value="Genomic_DNA"/>
</dbReference>
<evidence type="ECO:0000259" key="4">
    <source>
        <dbReference type="SMART" id="SM00922"/>
    </source>
</evidence>
<dbReference type="SUPFAM" id="SSF51604">
    <property type="entry name" value="Enolase C-terminal domain-like"/>
    <property type="match status" value="1"/>
</dbReference>
<feature type="domain" description="Mandelate racemase/muconate lactonizing enzyme C-terminal" evidence="4">
    <location>
        <begin position="147"/>
        <end position="244"/>
    </location>
</feature>
<accession>A0A845B7B3</accession>
<reference evidence="5 6" key="1">
    <citation type="submission" date="2019-03" db="EMBL/GenBank/DDBJ databases">
        <title>Roseomonas sp. a novel Roseomonas species isolated from Sea whip Gorgonian.</title>
        <authorList>
            <person name="Li F."/>
            <person name="Pan X."/>
            <person name="Huang S."/>
            <person name="Li Z."/>
            <person name="Meng B."/>
        </authorList>
    </citation>
    <scope>NUCLEOTIDE SEQUENCE [LARGE SCALE GENOMIC DNA]</scope>
    <source>
        <strain evidence="5 6">M0104</strain>
    </source>
</reference>
<dbReference type="PROSITE" id="PS00908">
    <property type="entry name" value="MR_MLE_1"/>
    <property type="match status" value="1"/>
</dbReference>
<evidence type="ECO:0000256" key="2">
    <source>
        <dbReference type="ARBA" id="ARBA00022723"/>
    </source>
</evidence>
<dbReference type="InterPro" id="IPR018110">
    <property type="entry name" value="Mandel_Rmase/mucon_lact_enz_CS"/>
</dbReference>
<dbReference type="InterPro" id="IPR013342">
    <property type="entry name" value="Mandelate_racemase_C"/>
</dbReference>
<proteinExistence type="predicted"/>
<dbReference type="GO" id="GO:0000287">
    <property type="term" value="F:magnesium ion binding"/>
    <property type="evidence" value="ECO:0007669"/>
    <property type="project" value="UniProtKB-ARBA"/>
</dbReference>
<keyword evidence="3" id="KW-0460">Magnesium</keyword>
<keyword evidence="6" id="KW-1185">Reference proteome</keyword>
<comment type="caution">
    <text evidence="5">The sequence shown here is derived from an EMBL/GenBank/DDBJ whole genome shotgun (WGS) entry which is preliminary data.</text>
</comment>
<name>A0A845B7B3_9PROT</name>
<dbReference type="SMART" id="SM00922">
    <property type="entry name" value="MR_MLE"/>
    <property type="match status" value="1"/>
</dbReference>
<dbReference type="OrthoDB" id="7511553at2"/>
<dbReference type="InterPro" id="IPR046945">
    <property type="entry name" value="RHMD-like"/>
</dbReference>
<dbReference type="InterPro" id="IPR029017">
    <property type="entry name" value="Enolase-like_N"/>
</dbReference>
<dbReference type="CDD" id="cd03328">
    <property type="entry name" value="MR_like_3"/>
    <property type="match status" value="1"/>
</dbReference>
<gene>
    <name evidence="5" type="ORF">E0493_06800</name>
</gene>
<organism evidence="5 6">
    <name type="scientific">Teichococcus coralli</name>
    <dbReference type="NCBI Taxonomy" id="2545983"/>
    <lineage>
        <taxon>Bacteria</taxon>
        <taxon>Pseudomonadati</taxon>
        <taxon>Pseudomonadota</taxon>
        <taxon>Alphaproteobacteria</taxon>
        <taxon>Acetobacterales</taxon>
        <taxon>Roseomonadaceae</taxon>
        <taxon>Roseomonas</taxon>
    </lineage>
</organism>
<dbReference type="GO" id="GO:0016836">
    <property type="term" value="F:hydro-lyase activity"/>
    <property type="evidence" value="ECO:0007669"/>
    <property type="project" value="TreeGrafter"/>
</dbReference>
<dbReference type="Pfam" id="PF13378">
    <property type="entry name" value="MR_MLE_C"/>
    <property type="match status" value="1"/>
</dbReference>
<comment type="cofactor">
    <cofactor evidence="1">
        <name>Mg(2+)</name>
        <dbReference type="ChEBI" id="CHEBI:18420"/>
    </cofactor>
</comment>
<dbReference type="SFLD" id="SFLDG00179">
    <property type="entry name" value="mandelate_racemase"/>
    <property type="match status" value="1"/>
</dbReference>
<dbReference type="Gene3D" id="3.20.20.120">
    <property type="entry name" value="Enolase-like C-terminal domain"/>
    <property type="match status" value="1"/>
</dbReference>
<dbReference type="SUPFAM" id="SSF54826">
    <property type="entry name" value="Enolase N-terminal domain-like"/>
    <property type="match status" value="1"/>
</dbReference>
<dbReference type="PANTHER" id="PTHR13794:SF58">
    <property type="entry name" value="MITOCHONDRIAL ENOLASE SUPERFAMILY MEMBER 1"/>
    <property type="match status" value="1"/>
</dbReference>
<protein>
    <submittedName>
        <fullName evidence="5">Mandelate racemase</fullName>
    </submittedName>
</protein>
<dbReference type="Gene3D" id="3.30.390.10">
    <property type="entry name" value="Enolase-like, N-terminal domain"/>
    <property type="match status" value="1"/>
</dbReference>
<dbReference type="InterPro" id="IPR029065">
    <property type="entry name" value="Enolase_C-like"/>
</dbReference>
<evidence type="ECO:0000256" key="3">
    <source>
        <dbReference type="ARBA" id="ARBA00022842"/>
    </source>
</evidence>